<sequence>MSALPLSFLLQHLAQPERVRALDETGWGRLIAQARAANLLGTLAQRMGDAGIHAAPAPERHLEGARQLAARQRLSVAWEAQLLQRTLGGLGVPVLLLKGAAYVLGNYPASEARMFGDIDILVSRTALGQVESTLMLAGWVSAKQEAYDQHYYREWMHELPPMVQVRRGTVLDVHHSLLPLTGRLHPRPEALIARARALPDLPGLSVPAPEDLVIHSLVHLAHEGEQHHGLRDLCDVDRLLRHFARTEPDFWIRLLQACAEHGVAEPVLLGLQLLQRSWQTPLPQDFVSALSERAGGPAPERLLRRFERAMHALQSAGALDRWAQWRLYVRAHALRMPPGMLLRHLTIKAWMGLRRESDSD</sequence>
<dbReference type="OrthoDB" id="5497963at2"/>
<name>A0A840S5N8_9BURK</name>
<organism evidence="1 2">
    <name type="scientific">Inhella inkyongensis</name>
    <dbReference type="NCBI Taxonomy" id="392593"/>
    <lineage>
        <taxon>Bacteria</taxon>
        <taxon>Pseudomonadati</taxon>
        <taxon>Pseudomonadota</taxon>
        <taxon>Betaproteobacteria</taxon>
        <taxon>Burkholderiales</taxon>
        <taxon>Sphaerotilaceae</taxon>
        <taxon>Inhella</taxon>
    </lineage>
</organism>
<dbReference type="Proteomes" id="UP000554837">
    <property type="component" value="Unassembled WGS sequence"/>
</dbReference>
<gene>
    <name evidence="1" type="ORF">HNQ51_003042</name>
</gene>
<proteinExistence type="predicted"/>
<accession>A0A840S5N8</accession>
<evidence type="ECO:0000313" key="2">
    <source>
        <dbReference type="Proteomes" id="UP000554837"/>
    </source>
</evidence>
<dbReference type="AlphaFoldDB" id="A0A840S5N8"/>
<dbReference type="InterPro" id="IPR039498">
    <property type="entry name" value="NTP_transf_5"/>
</dbReference>
<dbReference type="RefSeq" id="WP_138855233.1">
    <property type="nucleotide sequence ID" value="NZ_CP040709.1"/>
</dbReference>
<reference evidence="1 2" key="1">
    <citation type="submission" date="2020-08" db="EMBL/GenBank/DDBJ databases">
        <title>Genomic Encyclopedia of Type Strains, Phase IV (KMG-IV): sequencing the most valuable type-strain genomes for metagenomic binning, comparative biology and taxonomic classification.</title>
        <authorList>
            <person name="Goeker M."/>
        </authorList>
    </citation>
    <scope>NUCLEOTIDE SEQUENCE [LARGE SCALE GENOMIC DNA]</scope>
    <source>
        <strain evidence="1 2">DSM 23958</strain>
    </source>
</reference>
<dbReference type="EMBL" id="JACHHO010000005">
    <property type="protein sequence ID" value="MBB5205715.1"/>
    <property type="molecule type" value="Genomic_DNA"/>
</dbReference>
<evidence type="ECO:0000313" key="1">
    <source>
        <dbReference type="EMBL" id="MBB5205715.1"/>
    </source>
</evidence>
<protein>
    <recommendedName>
        <fullName evidence="3">Nucleotidyltransferase family protein</fullName>
    </recommendedName>
</protein>
<keyword evidence="2" id="KW-1185">Reference proteome</keyword>
<evidence type="ECO:0008006" key="3">
    <source>
        <dbReference type="Google" id="ProtNLM"/>
    </source>
</evidence>
<comment type="caution">
    <text evidence="1">The sequence shown here is derived from an EMBL/GenBank/DDBJ whole genome shotgun (WGS) entry which is preliminary data.</text>
</comment>
<dbReference type="Pfam" id="PF14907">
    <property type="entry name" value="NTP_transf_5"/>
    <property type="match status" value="1"/>
</dbReference>